<feature type="domain" description="EamA" evidence="2">
    <location>
        <begin position="145"/>
        <end position="271"/>
    </location>
</feature>
<feature type="transmembrane region" description="Helical" evidence="1">
    <location>
        <begin position="89"/>
        <end position="107"/>
    </location>
</feature>
<evidence type="ECO:0000313" key="3">
    <source>
        <dbReference type="EMBL" id="OCW59558.1"/>
    </source>
</evidence>
<dbReference type="OrthoDB" id="8690132at2"/>
<dbReference type="PANTHER" id="PTHR22911">
    <property type="entry name" value="ACYL-MALONYL CONDENSING ENZYME-RELATED"/>
    <property type="match status" value="1"/>
</dbReference>
<dbReference type="InterPro" id="IPR000620">
    <property type="entry name" value="EamA_dom"/>
</dbReference>
<feature type="transmembrane region" description="Helical" evidence="1">
    <location>
        <begin position="256"/>
        <end position="273"/>
    </location>
</feature>
<gene>
    <name evidence="3" type="ORF">AWJ14_11140</name>
</gene>
<feature type="domain" description="EamA" evidence="2">
    <location>
        <begin position="7"/>
        <end position="133"/>
    </location>
</feature>
<dbReference type="GO" id="GO:0016020">
    <property type="term" value="C:membrane"/>
    <property type="evidence" value="ECO:0007669"/>
    <property type="project" value="InterPro"/>
</dbReference>
<feature type="transmembrane region" description="Helical" evidence="1">
    <location>
        <begin position="199"/>
        <end position="219"/>
    </location>
</feature>
<evidence type="ECO:0000259" key="2">
    <source>
        <dbReference type="Pfam" id="PF00892"/>
    </source>
</evidence>
<evidence type="ECO:0000256" key="1">
    <source>
        <dbReference type="SAM" id="Phobius"/>
    </source>
</evidence>
<keyword evidence="4" id="KW-1185">Reference proteome</keyword>
<feature type="transmembrane region" description="Helical" evidence="1">
    <location>
        <begin position="169"/>
        <end position="187"/>
    </location>
</feature>
<dbReference type="SUPFAM" id="SSF103481">
    <property type="entry name" value="Multidrug resistance efflux transporter EmrE"/>
    <property type="match status" value="2"/>
</dbReference>
<dbReference type="AlphaFoldDB" id="A0A1C1Z1D1"/>
<feature type="transmembrane region" description="Helical" evidence="1">
    <location>
        <begin position="119"/>
        <end position="137"/>
    </location>
</feature>
<feature type="transmembrane region" description="Helical" evidence="1">
    <location>
        <begin position="231"/>
        <end position="250"/>
    </location>
</feature>
<keyword evidence="1" id="KW-0472">Membrane</keyword>
<comment type="caution">
    <text evidence="3">The sequence shown here is derived from an EMBL/GenBank/DDBJ whole genome shotgun (WGS) entry which is preliminary data.</text>
</comment>
<dbReference type="Pfam" id="PF00892">
    <property type="entry name" value="EamA"/>
    <property type="match status" value="2"/>
</dbReference>
<keyword evidence="1" id="KW-0812">Transmembrane</keyword>
<dbReference type="Proteomes" id="UP000094795">
    <property type="component" value="Unassembled WGS sequence"/>
</dbReference>
<organism evidence="3 4">
    <name type="scientific">Hoeflea olei</name>
    <dbReference type="NCBI Taxonomy" id="1480615"/>
    <lineage>
        <taxon>Bacteria</taxon>
        <taxon>Pseudomonadati</taxon>
        <taxon>Pseudomonadota</taxon>
        <taxon>Alphaproteobacteria</taxon>
        <taxon>Hyphomicrobiales</taxon>
        <taxon>Rhizobiaceae</taxon>
        <taxon>Hoeflea</taxon>
    </lineage>
</organism>
<evidence type="ECO:0000313" key="4">
    <source>
        <dbReference type="Proteomes" id="UP000094795"/>
    </source>
</evidence>
<feature type="transmembrane region" description="Helical" evidence="1">
    <location>
        <begin position="62"/>
        <end position="83"/>
    </location>
</feature>
<feature type="transmembrane region" description="Helical" evidence="1">
    <location>
        <begin position="143"/>
        <end position="162"/>
    </location>
</feature>
<dbReference type="EMBL" id="LQZT01000001">
    <property type="protein sequence ID" value="OCW59558.1"/>
    <property type="molecule type" value="Genomic_DNA"/>
</dbReference>
<proteinExistence type="predicted"/>
<feature type="transmembrane region" description="Helical" evidence="1">
    <location>
        <begin position="37"/>
        <end position="55"/>
    </location>
</feature>
<accession>A0A1C1Z1D1</accession>
<name>A0A1C1Z1D1_9HYPH</name>
<dbReference type="RefSeq" id="WP_066174524.1">
    <property type="nucleotide sequence ID" value="NZ_LQZT01000001.1"/>
</dbReference>
<reference evidence="3 4" key="1">
    <citation type="submission" date="2015-12" db="EMBL/GenBank/DDBJ databases">
        <authorList>
            <person name="Shamseldin A."/>
            <person name="Moawad H."/>
            <person name="Abd El-Rahim W.M."/>
            <person name="Sadowsky M.J."/>
        </authorList>
    </citation>
    <scope>NUCLEOTIDE SEQUENCE [LARGE SCALE GENOMIC DNA]</scope>
    <source>
        <strain evidence="3 4">JC234</strain>
    </source>
</reference>
<keyword evidence="1" id="KW-1133">Transmembrane helix</keyword>
<dbReference type="InterPro" id="IPR037185">
    <property type="entry name" value="EmrE-like"/>
</dbReference>
<dbReference type="PANTHER" id="PTHR22911:SF135">
    <property type="entry name" value="BLR4310 PROTEIN"/>
    <property type="match status" value="1"/>
</dbReference>
<feature type="transmembrane region" description="Helical" evidence="1">
    <location>
        <begin position="7"/>
        <end position="25"/>
    </location>
</feature>
<protein>
    <recommendedName>
        <fullName evidence="2">EamA domain-containing protein</fullName>
    </recommendedName>
</protein>
<sequence length="287" mass="30254">MGERRLYGVLLVTAGTALWSLAGLFVRAIDLGLWDLVFWRSVFAGLCLIAIALARPGEATRFGWPGCLAAGLSAAAMFCYIAALTLTTVANVLIIYATLPFVTAALAWTIGREVASRRLLVASTLSLAGIGLVAGTSLTATDIAGNMLAFAMTVSFGALLIVTRRQRSLNIVHVNAAGAALCAAAVFPFSSGRLPEIDALVLIFLLALLTTALAFLLFLAGGRHVASSESALIALLDVVLGPLWVWMAFAEDPGRGAVSGGSIVIASVAWYFWPSLRRSWTSRRAVR</sequence>